<feature type="transmembrane region" description="Helical" evidence="7">
    <location>
        <begin position="246"/>
        <end position="263"/>
    </location>
</feature>
<keyword evidence="3" id="KW-1003">Cell membrane</keyword>
<dbReference type="Gene3D" id="1.20.1250.20">
    <property type="entry name" value="MFS general substrate transporter like domains"/>
    <property type="match status" value="1"/>
</dbReference>
<keyword evidence="5 7" id="KW-1133">Transmembrane helix</keyword>
<keyword evidence="2" id="KW-0813">Transport</keyword>
<dbReference type="InterPro" id="IPR011701">
    <property type="entry name" value="MFS"/>
</dbReference>
<dbReference type="PANTHER" id="PTHR23517:SF2">
    <property type="entry name" value="MULTIDRUG RESISTANCE PROTEIN MDTH"/>
    <property type="match status" value="1"/>
</dbReference>
<evidence type="ECO:0000256" key="6">
    <source>
        <dbReference type="ARBA" id="ARBA00023136"/>
    </source>
</evidence>
<evidence type="ECO:0000256" key="3">
    <source>
        <dbReference type="ARBA" id="ARBA00022475"/>
    </source>
</evidence>
<keyword evidence="6 7" id="KW-0472">Membrane</keyword>
<dbReference type="NCBIfam" id="NF008650">
    <property type="entry name" value="PRK11646.1"/>
    <property type="match status" value="1"/>
</dbReference>
<dbReference type="EMBL" id="WKJJ01000006">
    <property type="protein sequence ID" value="MRV72376.1"/>
    <property type="molecule type" value="Genomic_DNA"/>
</dbReference>
<sequence>MQGAERARKLGKRFVVTDHMLVVMGFYLVFPMVALRFVDQLGWAAAAVGLALGARQVAQQGLGLVGGSLSDRYGARPMVVAGMLLRAAGFAVLAYAHSPLHLFISCVLSGLGGSLFEPARGALVVKLTRPNERNGFYALLMTLESACAVTGALLGTWLLSFDFYWVALGGCAVFVLAALLNALVLPAYRVAAPGTGALAALRTPLADKPYLMLVLALSGYYVLNVQLMMLLPVLVTKVAGTPQAVAWMYSMDAALSVLLLYPLARLGERYLTEQVRLLCGLGLMTAALAMVPLAAGVLPLFAVVALFYLGLLVAEPARESLVARYARVSARASYMGLSRIGLALGGLLGYVAGGWLTDSSRALHMPALPWLVLGGIGAITWLILARQFNQPRTPLTPAPALPTAACGASAASCPAPHTPR</sequence>
<feature type="transmembrane region" description="Helical" evidence="7">
    <location>
        <begin position="334"/>
        <end position="355"/>
    </location>
</feature>
<reference evidence="9 10" key="1">
    <citation type="submission" date="2019-11" db="EMBL/GenBank/DDBJ databases">
        <title>Novel species isolated from a subtropical stream in China.</title>
        <authorList>
            <person name="Lu H."/>
        </authorList>
    </citation>
    <scope>NUCLEOTIDE SEQUENCE [LARGE SCALE GENOMIC DNA]</scope>
    <source>
        <strain evidence="9 10">FT92W</strain>
    </source>
</reference>
<accession>A0A7X2LSK7</accession>
<dbReference type="Pfam" id="PF07690">
    <property type="entry name" value="MFS_1"/>
    <property type="match status" value="1"/>
</dbReference>
<evidence type="ECO:0000256" key="5">
    <source>
        <dbReference type="ARBA" id="ARBA00022989"/>
    </source>
</evidence>
<dbReference type="GO" id="GO:0005886">
    <property type="term" value="C:plasma membrane"/>
    <property type="evidence" value="ECO:0007669"/>
    <property type="project" value="UniProtKB-SubCell"/>
</dbReference>
<gene>
    <name evidence="9" type="primary">mdtH</name>
    <name evidence="9" type="ORF">GJ700_11710</name>
</gene>
<evidence type="ECO:0000259" key="8">
    <source>
        <dbReference type="PROSITE" id="PS50850"/>
    </source>
</evidence>
<protein>
    <submittedName>
        <fullName evidence="9">Multidrug efflux MFS transporter MdtH</fullName>
    </submittedName>
</protein>
<dbReference type="SUPFAM" id="SSF103473">
    <property type="entry name" value="MFS general substrate transporter"/>
    <property type="match status" value="1"/>
</dbReference>
<evidence type="ECO:0000256" key="4">
    <source>
        <dbReference type="ARBA" id="ARBA00022692"/>
    </source>
</evidence>
<dbReference type="CDD" id="cd17329">
    <property type="entry name" value="MFS_MdtH_MDR_like"/>
    <property type="match status" value="1"/>
</dbReference>
<dbReference type="PANTHER" id="PTHR23517">
    <property type="entry name" value="RESISTANCE PROTEIN MDTM, PUTATIVE-RELATED-RELATED"/>
    <property type="match status" value="1"/>
</dbReference>
<comment type="caution">
    <text evidence="9">The sequence shown here is derived from an EMBL/GenBank/DDBJ whole genome shotgun (WGS) entry which is preliminary data.</text>
</comment>
<feature type="transmembrane region" description="Helical" evidence="7">
    <location>
        <begin position="297"/>
        <end position="314"/>
    </location>
</feature>
<evidence type="ECO:0000256" key="7">
    <source>
        <dbReference type="SAM" id="Phobius"/>
    </source>
</evidence>
<evidence type="ECO:0000313" key="9">
    <source>
        <dbReference type="EMBL" id="MRV72376.1"/>
    </source>
</evidence>
<organism evidence="9 10">
    <name type="scientific">Pseudoduganella rivuli</name>
    <dbReference type="NCBI Taxonomy" id="2666085"/>
    <lineage>
        <taxon>Bacteria</taxon>
        <taxon>Pseudomonadati</taxon>
        <taxon>Pseudomonadota</taxon>
        <taxon>Betaproteobacteria</taxon>
        <taxon>Burkholderiales</taxon>
        <taxon>Oxalobacteraceae</taxon>
        <taxon>Telluria group</taxon>
        <taxon>Pseudoduganella</taxon>
    </lineage>
</organism>
<proteinExistence type="predicted"/>
<keyword evidence="10" id="KW-1185">Reference proteome</keyword>
<dbReference type="Proteomes" id="UP000446768">
    <property type="component" value="Unassembled WGS sequence"/>
</dbReference>
<dbReference type="RefSeq" id="WP_154373847.1">
    <property type="nucleotide sequence ID" value="NZ_WKJJ01000006.1"/>
</dbReference>
<feature type="transmembrane region" description="Helical" evidence="7">
    <location>
        <begin position="275"/>
        <end position="291"/>
    </location>
</feature>
<dbReference type="InterPro" id="IPR050171">
    <property type="entry name" value="MFS_Transporters"/>
</dbReference>
<feature type="transmembrane region" description="Helical" evidence="7">
    <location>
        <begin position="209"/>
        <end position="234"/>
    </location>
</feature>
<feature type="domain" description="Major facilitator superfamily (MFS) profile" evidence="8">
    <location>
        <begin position="1"/>
        <end position="392"/>
    </location>
</feature>
<dbReference type="InterPro" id="IPR020846">
    <property type="entry name" value="MFS_dom"/>
</dbReference>
<dbReference type="PROSITE" id="PS50850">
    <property type="entry name" value="MFS"/>
    <property type="match status" value="1"/>
</dbReference>
<evidence type="ECO:0000256" key="2">
    <source>
        <dbReference type="ARBA" id="ARBA00022448"/>
    </source>
</evidence>
<evidence type="ECO:0000313" key="10">
    <source>
        <dbReference type="Proteomes" id="UP000446768"/>
    </source>
</evidence>
<evidence type="ECO:0000256" key="1">
    <source>
        <dbReference type="ARBA" id="ARBA00004651"/>
    </source>
</evidence>
<comment type="subcellular location">
    <subcellularLocation>
        <location evidence="1">Cell membrane</location>
        <topology evidence="1">Multi-pass membrane protein</topology>
    </subcellularLocation>
</comment>
<name>A0A7X2LSK7_9BURK</name>
<keyword evidence="4 7" id="KW-0812">Transmembrane</keyword>
<feature type="transmembrane region" description="Helical" evidence="7">
    <location>
        <begin position="102"/>
        <end position="123"/>
    </location>
</feature>
<feature type="transmembrane region" description="Helical" evidence="7">
    <location>
        <begin position="367"/>
        <end position="385"/>
    </location>
</feature>
<feature type="transmembrane region" description="Helical" evidence="7">
    <location>
        <begin position="14"/>
        <end position="35"/>
    </location>
</feature>
<dbReference type="AlphaFoldDB" id="A0A7X2LSK7"/>
<dbReference type="InterPro" id="IPR036259">
    <property type="entry name" value="MFS_trans_sf"/>
</dbReference>
<feature type="transmembrane region" description="Helical" evidence="7">
    <location>
        <begin position="135"/>
        <end position="157"/>
    </location>
</feature>
<dbReference type="GO" id="GO:0022857">
    <property type="term" value="F:transmembrane transporter activity"/>
    <property type="evidence" value="ECO:0007669"/>
    <property type="project" value="InterPro"/>
</dbReference>
<feature type="transmembrane region" description="Helical" evidence="7">
    <location>
        <begin position="163"/>
        <end position="188"/>
    </location>
</feature>